<evidence type="ECO:0000256" key="2">
    <source>
        <dbReference type="ARBA" id="ARBA00022737"/>
    </source>
</evidence>
<dbReference type="PROSITE" id="PS50222">
    <property type="entry name" value="EF_HAND_2"/>
    <property type="match status" value="2"/>
</dbReference>
<sequence length="709" mass="81003">MLEPNPYSRLTVQEVLEHPWIQNAHKVSNVSLGENVRTRIKQFSLMNKFKKRVLRVVADNLSGDLIDDIKEMFDMMDTDKNGNLTFDELKDGLHKMGHAVPESDVHMLMDAADFDGNGMLNCEEFVTMSVHLRRISSDEHLAQAFEYFDKNKSGYIEFEELQEALVEDGLAPNSNQDIQDIMFDVDLDKFISSLVFKTQGPPISESCLVWECQTASVEKLLYGFKEMLTSTLVEKVLMRYKQLGRKRTLEFFSWAGAQLGFRFDDSVVEYMADFLGRRKLFDDMKGLLLTLTAHKGKVSCRTVSICIRFLGRQGRVKEALCLFQEMEFEFNCKPDNLVYNNMLYVLCKREADNELIDVALKIFRKIDSPDTYTYSNILVGLCKFGRFDDALQVFGEMGTAGLVPTRSALNSLIGELCVLSSKCGSVEKVRVSNLRRQVTILVPNVSCTTDAVQPATRVFWMGHDMGMLPSSFVITLLISELSRLGHIQEAVGVLKAIEERKRTCAFECYSIVLRKLCDHRMVDEARSLFKRMLSKNLKPKLVVYNSLICALIRVARLDDAIKVFNIMQKNRCLPDNVTYTALIHGHCGARNWEAAYDLISEMLGLGWTPHFHTYTYVDRLLKEKGLFDLCIKLERRLDMQVLKRHCKDGRIDAAYEKLRSMLELGIQPPAHVTDAFVCAFQKAGKHNVALDLLKKMDYQMSRDEKLHSA</sequence>
<feature type="domain" description="EF-hand" evidence="5">
    <location>
        <begin position="136"/>
        <end position="171"/>
    </location>
</feature>
<feature type="repeat" description="PPR" evidence="4">
    <location>
        <begin position="575"/>
        <end position="609"/>
    </location>
</feature>
<name>A0A7N0TSH0_KALFE</name>
<evidence type="ECO:0000256" key="3">
    <source>
        <dbReference type="ARBA" id="ARBA00022837"/>
    </source>
</evidence>
<feature type="repeat" description="PPR" evidence="4">
    <location>
        <begin position="505"/>
        <end position="539"/>
    </location>
</feature>
<dbReference type="PANTHER" id="PTHR47936">
    <property type="entry name" value="PPR_LONG DOMAIN-CONTAINING PROTEIN"/>
    <property type="match status" value="1"/>
</dbReference>
<dbReference type="Gramene" id="Kaladp0044s0001.1.v1.1">
    <property type="protein sequence ID" value="Kaladp0044s0001.1.v1.1"/>
    <property type="gene ID" value="Kaladp0044s0001.v1.1"/>
</dbReference>
<dbReference type="NCBIfam" id="TIGR00756">
    <property type="entry name" value="PPR"/>
    <property type="match status" value="5"/>
</dbReference>
<evidence type="ECO:0000256" key="4">
    <source>
        <dbReference type="PROSITE-ProRule" id="PRU00708"/>
    </source>
</evidence>
<dbReference type="PROSITE" id="PS51375">
    <property type="entry name" value="PPR"/>
    <property type="match status" value="4"/>
</dbReference>
<keyword evidence="3" id="KW-0106">Calcium</keyword>
<dbReference type="InterPro" id="IPR018247">
    <property type="entry name" value="EF_Hand_1_Ca_BS"/>
</dbReference>
<dbReference type="SUPFAM" id="SSF47473">
    <property type="entry name" value="EF-hand"/>
    <property type="match status" value="1"/>
</dbReference>
<dbReference type="InterPro" id="IPR011990">
    <property type="entry name" value="TPR-like_helical_dom_sf"/>
</dbReference>
<dbReference type="SMART" id="SM00054">
    <property type="entry name" value="EFh"/>
    <property type="match status" value="3"/>
</dbReference>
<dbReference type="GO" id="GO:0010019">
    <property type="term" value="P:chloroplast-nucleus signaling pathway"/>
    <property type="evidence" value="ECO:0007669"/>
    <property type="project" value="TreeGrafter"/>
</dbReference>
<dbReference type="AlphaFoldDB" id="A0A7N0TSH0"/>
<dbReference type="Proteomes" id="UP000594263">
    <property type="component" value="Unplaced"/>
</dbReference>
<feature type="repeat" description="PPR" evidence="4">
    <location>
        <begin position="540"/>
        <end position="574"/>
    </location>
</feature>
<evidence type="ECO:0000256" key="1">
    <source>
        <dbReference type="ARBA" id="ARBA00007626"/>
    </source>
</evidence>
<accession>A0A7N0TSH0</accession>
<evidence type="ECO:0000259" key="5">
    <source>
        <dbReference type="PROSITE" id="PS50222"/>
    </source>
</evidence>
<evidence type="ECO:0000313" key="7">
    <source>
        <dbReference type="Proteomes" id="UP000594263"/>
    </source>
</evidence>
<dbReference type="EnsemblPlants" id="Kaladp0044s0001.1.v1.1">
    <property type="protein sequence ID" value="Kaladp0044s0001.1.v1.1"/>
    <property type="gene ID" value="Kaladp0044s0001.v1.1"/>
</dbReference>
<dbReference type="PROSITE" id="PS00018">
    <property type="entry name" value="EF_HAND_1"/>
    <property type="match status" value="3"/>
</dbReference>
<dbReference type="Pfam" id="PF13041">
    <property type="entry name" value="PPR_2"/>
    <property type="match status" value="2"/>
</dbReference>
<keyword evidence="2" id="KW-0677">Repeat</keyword>
<dbReference type="InterPro" id="IPR011992">
    <property type="entry name" value="EF-hand-dom_pair"/>
</dbReference>
<organism evidence="6 7">
    <name type="scientific">Kalanchoe fedtschenkoi</name>
    <name type="common">Lavender scallops</name>
    <name type="synonym">South American air plant</name>
    <dbReference type="NCBI Taxonomy" id="63787"/>
    <lineage>
        <taxon>Eukaryota</taxon>
        <taxon>Viridiplantae</taxon>
        <taxon>Streptophyta</taxon>
        <taxon>Embryophyta</taxon>
        <taxon>Tracheophyta</taxon>
        <taxon>Spermatophyta</taxon>
        <taxon>Magnoliopsida</taxon>
        <taxon>eudicotyledons</taxon>
        <taxon>Gunneridae</taxon>
        <taxon>Pentapetalae</taxon>
        <taxon>Saxifragales</taxon>
        <taxon>Crassulaceae</taxon>
        <taxon>Kalanchoe</taxon>
    </lineage>
</organism>
<reference evidence="6" key="1">
    <citation type="submission" date="2021-01" db="UniProtKB">
        <authorList>
            <consortium name="EnsemblPlants"/>
        </authorList>
    </citation>
    <scope>IDENTIFICATION</scope>
</reference>
<keyword evidence="7" id="KW-1185">Reference proteome</keyword>
<feature type="repeat" description="PPR" evidence="4">
    <location>
        <begin position="370"/>
        <end position="404"/>
    </location>
</feature>
<comment type="similarity">
    <text evidence="1">Belongs to the PPR family. P subfamily.</text>
</comment>
<dbReference type="PANTHER" id="PTHR47936:SF1">
    <property type="entry name" value="PENTATRICOPEPTIDE REPEAT-CONTAINING PROTEIN GUN1, CHLOROPLASTIC"/>
    <property type="match status" value="1"/>
</dbReference>
<evidence type="ECO:0000313" key="6">
    <source>
        <dbReference type="EnsemblPlants" id="Kaladp0044s0001.1.v1.1"/>
    </source>
</evidence>
<dbReference type="InterPro" id="IPR002885">
    <property type="entry name" value="PPR_rpt"/>
</dbReference>
<dbReference type="Gene3D" id="1.25.40.10">
    <property type="entry name" value="Tetratricopeptide repeat domain"/>
    <property type="match status" value="4"/>
</dbReference>
<dbReference type="FunFam" id="1.10.238.10:FF:000050">
    <property type="entry name" value="Calcium-dependent protein kinase 7"/>
    <property type="match status" value="1"/>
</dbReference>
<dbReference type="Gene3D" id="1.10.238.10">
    <property type="entry name" value="EF-hand"/>
    <property type="match status" value="1"/>
</dbReference>
<dbReference type="GO" id="GO:0009507">
    <property type="term" value="C:chloroplast"/>
    <property type="evidence" value="ECO:0007669"/>
    <property type="project" value="TreeGrafter"/>
</dbReference>
<dbReference type="Pfam" id="PF13499">
    <property type="entry name" value="EF-hand_7"/>
    <property type="match status" value="2"/>
</dbReference>
<proteinExistence type="inferred from homology"/>
<dbReference type="GO" id="GO:0031930">
    <property type="term" value="P:mitochondria-nucleus signaling pathway"/>
    <property type="evidence" value="ECO:0007669"/>
    <property type="project" value="TreeGrafter"/>
</dbReference>
<feature type="domain" description="EF-hand" evidence="5">
    <location>
        <begin position="64"/>
        <end position="99"/>
    </location>
</feature>
<dbReference type="OMA" id="TFSICIR"/>
<dbReference type="InterPro" id="IPR002048">
    <property type="entry name" value="EF_hand_dom"/>
</dbReference>
<dbReference type="Pfam" id="PF01535">
    <property type="entry name" value="PPR"/>
    <property type="match status" value="2"/>
</dbReference>
<dbReference type="GO" id="GO:0005509">
    <property type="term" value="F:calcium ion binding"/>
    <property type="evidence" value="ECO:0007669"/>
    <property type="project" value="InterPro"/>
</dbReference>
<protein>
    <recommendedName>
        <fullName evidence="5">EF-hand domain-containing protein</fullName>
    </recommendedName>
</protein>